<feature type="non-terminal residue" evidence="1">
    <location>
        <position position="84"/>
    </location>
</feature>
<dbReference type="InterPro" id="IPR012337">
    <property type="entry name" value="RNaseH-like_sf"/>
</dbReference>
<dbReference type="EMBL" id="GAIX01013020">
    <property type="protein sequence ID" value="JAA79540.1"/>
    <property type="molecule type" value="Transcribed_RNA"/>
</dbReference>
<protein>
    <submittedName>
        <fullName evidence="1">Putative zinc finger BED domain-containing protein 1-like protein</fullName>
    </submittedName>
</protein>
<sequence length="84" mass="9727">LDFLFNPTSLSQNFERSISFEDDSNDKFKIEIAQYEAEAVIPKAINPLVWWGSKKHKFPFLAKLANTFAFLQQVLLLSGCFRQQ</sequence>
<dbReference type="SUPFAM" id="SSF53098">
    <property type="entry name" value="Ribonuclease H-like"/>
    <property type="match status" value="1"/>
</dbReference>
<feature type="non-terminal residue" evidence="1">
    <location>
        <position position="1"/>
    </location>
</feature>
<reference evidence="1" key="1">
    <citation type="journal article" date="2013" name="BMC Genomics">
        <title>Unscrambling butterfly oogenesis.</title>
        <authorList>
            <person name="Carter J.M."/>
            <person name="Baker S.C."/>
            <person name="Pink R."/>
            <person name="Carter D.R."/>
            <person name="Collins A."/>
            <person name="Tomlin J."/>
            <person name="Gibbs M."/>
            <person name="Breuker C.J."/>
        </authorList>
    </citation>
    <scope>NUCLEOTIDE SEQUENCE</scope>
    <source>
        <tissue evidence="1">Ovary</tissue>
    </source>
</reference>
<proteinExistence type="predicted"/>
<dbReference type="AlphaFoldDB" id="S4P0B5"/>
<organism evidence="1">
    <name type="scientific">Pararge aegeria</name>
    <name type="common">speckled wood butterfly</name>
    <dbReference type="NCBI Taxonomy" id="116150"/>
    <lineage>
        <taxon>Eukaryota</taxon>
        <taxon>Metazoa</taxon>
        <taxon>Ecdysozoa</taxon>
        <taxon>Arthropoda</taxon>
        <taxon>Hexapoda</taxon>
        <taxon>Insecta</taxon>
        <taxon>Pterygota</taxon>
        <taxon>Neoptera</taxon>
        <taxon>Endopterygota</taxon>
        <taxon>Lepidoptera</taxon>
        <taxon>Glossata</taxon>
        <taxon>Ditrysia</taxon>
        <taxon>Papilionoidea</taxon>
        <taxon>Nymphalidae</taxon>
        <taxon>Satyrinae</taxon>
        <taxon>Satyrini</taxon>
        <taxon>Parargina</taxon>
        <taxon>Pararge</taxon>
    </lineage>
</organism>
<reference evidence="1" key="2">
    <citation type="submission" date="2013-05" db="EMBL/GenBank/DDBJ databases">
        <authorList>
            <person name="Carter J.-M."/>
            <person name="Baker S.C."/>
            <person name="Pink R."/>
            <person name="Carter D.R.F."/>
            <person name="Collins A."/>
            <person name="Tomlin J."/>
            <person name="Gibbs M."/>
            <person name="Breuker C.J."/>
        </authorList>
    </citation>
    <scope>NUCLEOTIDE SEQUENCE</scope>
    <source>
        <tissue evidence="1">Ovary</tissue>
    </source>
</reference>
<name>S4P0B5_9NEOP</name>
<accession>S4P0B5</accession>
<evidence type="ECO:0000313" key="1">
    <source>
        <dbReference type="EMBL" id="JAA79540.1"/>
    </source>
</evidence>